<dbReference type="EMBL" id="CP004144">
    <property type="protein sequence ID" value="AGF98564.1"/>
    <property type="molecule type" value="Genomic_DNA"/>
</dbReference>
<name>M1QNG6_METMZ</name>
<accession>M1QNG6</accession>
<protein>
    <submittedName>
        <fullName evidence="1">Uncharacterized protein</fullName>
    </submittedName>
</protein>
<organism evidence="1 2">
    <name type="scientific">Methanosarcina mazei Tuc01</name>
    <dbReference type="NCBI Taxonomy" id="1236903"/>
    <lineage>
        <taxon>Archaea</taxon>
        <taxon>Methanobacteriati</taxon>
        <taxon>Methanobacteriota</taxon>
        <taxon>Stenosarchaea group</taxon>
        <taxon>Methanomicrobia</taxon>
        <taxon>Methanosarcinales</taxon>
        <taxon>Methanosarcinaceae</taxon>
        <taxon>Methanosarcina</taxon>
    </lineage>
</organism>
<dbReference type="Proteomes" id="UP000011718">
    <property type="component" value="Chromosome"/>
</dbReference>
<dbReference type="KEGG" id="mmaz:MmTuc01_3310"/>
<sequence>MQNKKVTRINRAKWLDVVTSKRILSKMPALKSILLFRITSGGVRFNWIFL</sequence>
<evidence type="ECO:0000313" key="1">
    <source>
        <dbReference type="EMBL" id="AGF98564.1"/>
    </source>
</evidence>
<evidence type="ECO:0000313" key="2">
    <source>
        <dbReference type="Proteomes" id="UP000011718"/>
    </source>
</evidence>
<proteinExistence type="predicted"/>
<reference evidence="1 2" key="1">
    <citation type="journal article" date="2013" name="Genome Announc.">
        <title>Complete Genome of a Methanosarcina mazei Strain Isolated from Sediment Samples from an Amazonian Flooded Area.</title>
        <authorList>
            <person name="Assis das Gracas D."/>
            <person name="Thiago Juca Ramos R."/>
            <person name="Vieira Araujo A.C."/>
            <person name="Zahlouth R."/>
            <person name="Ribeiro Carneiro A."/>
            <person name="Souza Lopes T."/>
            <person name="Azevedo Barauna R."/>
            <person name="Azevedo V."/>
            <person name="Cruz Schneider M.P."/>
            <person name="Pellizari V.H."/>
            <person name="Silva A."/>
        </authorList>
    </citation>
    <scope>NUCLEOTIDE SEQUENCE [LARGE SCALE GENOMIC DNA]</scope>
    <source>
        <strain evidence="1 2">Tuc01</strain>
    </source>
</reference>
<dbReference type="AlphaFoldDB" id="M1QNG6"/>
<gene>
    <name evidence="1" type="ORF">MmTuc01_3310</name>
</gene>
<dbReference type="BioCyc" id="MMAZ1236903:G139K-3153-MONOMER"/>
<dbReference type="HOGENOM" id="CLU_3113095_0_0_2"/>